<keyword evidence="4 10" id="KW-0732">Signal</keyword>
<dbReference type="GO" id="GO:0005576">
    <property type="term" value="C:extracellular region"/>
    <property type="evidence" value="ECO:0007669"/>
    <property type="project" value="UniProtKB-SubCell"/>
</dbReference>
<evidence type="ECO:0000256" key="2">
    <source>
        <dbReference type="ARBA" id="ARBA00011073"/>
    </source>
</evidence>
<dbReference type="SUPFAM" id="SSF52743">
    <property type="entry name" value="Subtilisin-like"/>
    <property type="match status" value="1"/>
</dbReference>
<evidence type="ECO:0000256" key="5">
    <source>
        <dbReference type="ARBA" id="ARBA00022801"/>
    </source>
</evidence>
<dbReference type="Gene3D" id="3.50.30.30">
    <property type="match status" value="1"/>
</dbReference>
<organism evidence="15 16">
    <name type="scientific">Lithospermum erythrorhizon</name>
    <name type="common">Purple gromwell</name>
    <name type="synonym">Lithospermum officinale var. erythrorhizon</name>
    <dbReference type="NCBI Taxonomy" id="34254"/>
    <lineage>
        <taxon>Eukaryota</taxon>
        <taxon>Viridiplantae</taxon>
        <taxon>Streptophyta</taxon>
        <taxon>Embryophyta</taxon>
        <taxon>Tracheophyta</taxon>
        <taxon>Spermatophyta</taxon>
        <taxon>Magnoliopsida</taxon>
        <taxon>eudicotyledons</taxon>
        <taxon>Gunneridae</taxon>
        <taxon>Pentapetalae</taxon>
        <taxon>asterids</taxon>
        <taxon>lamiids</taxon>
        <taxon>Boraginales</taxon>
        <taxon>Boraginaceae</taxon>
        <taxon>Boraginoideae</taxon>
        <taxon>Lithospermeae</taxon>
        <taxon>Lithospermum</taxon>
    </lineage>
</organism>
<sequence length="750" mass="80175">MDNIHGAIFPFFIFILLNLQMSHIVASDDQLQTYIVHVQMPHNQISTQEFSENLESWYESFLPATLTTSSGDQEPSPRLVYSYRHIFSGFAAKLTPIQVEAMEKMEGFLSAKPQRVITLHTTHSPRFLGLSGQSRGLWRGSNYGKGVIIGLLDTGIRPEHPSFNDEGMPPPPAKWKGSCEIDFAAHCNRKLIGARSFEGGNGTPMDFVGHGTHTSGTVAGNFVKGAGVFGQANGTAAGVAPLSHIAMYNVCPSGACSESSTLAAMDMSIHDGVDVLSISLASTGSSAYYDDNIAIGAFSAMEKGIFVSCSAGNSGPFLASVSNVAPWILTVGASTINRKIKATALLGNRKQFNGESFFQPKSFKSTQRILIFPNRTSPYCTAATLKSINIKEKIVLCVVGGGVPAVSKGLAVQNAGGAAMILMNDVYLANTTSASAHVLPATHVSYADGLNIIKYIDSTTTPTATIIFKGTIIGGDNHAPVVAAFSSRGPNAASPGILKPDIIGPGVNILAAWPYSVENNFNSAGLNFNFLSGTSMSCPHLSGVAALLKSAHPSWSPAAIKSAMMTTADIVNLKGNRIEDETFHPADIFAVGSGHINPSRANNPGLVYDLQPTDYIPYLCGLSYSNHEVSIIVNHNVNCSRESRISDSQLNYPSFSVILGKNARTQTYSRKVTNVGGAQTNYIAHVIKPRDVVVKVEPTMLNFTKLNQVLTYKVTFSRSVTNATADFAHGYLTWTSTKYSVRSPIVVLLS</sequence>
<feature type="active site" description="Charge relay system" evidence="8 9">
    <location>
        <position position="535"/>
    </location>
</feature>
<comment type="subcellular location">
    <subcellularLocation>
        <location evidence="1">Secreted</location>
    </subcellularLocation>
</comment>
<evidence type="ECO:0000313" key="16">
    <source>
        <dbReference type="Proteomes" id="UP001454036"/>
    </source>
</evidence>
<evidence type="ECO:0000259" key="13">
    <source>
        <dbReference type="Pfam" id="PF05922"/>
    </source>
</evidence>
<evidence type="ECO:0000259" key="11">
    <source>
        <dbReference type="Pfam" id="PF00082"/>
    </source>
</evidence>
<feature type="domain" description="Subtilisin-like protease fibronectin type-III" evidence="14">
    <location>
        <begin position="649"/>
        <end position="747"/>
    </location>
</feature>
<evidence type="ECO:0000256" key="8">
    <source>
        <dbReference type="PIRSR" id="PIRSR615500-1"/>
    </source>
</evidence>
<dbReference type="EMBL" id="BAABME010025369">
    <property type="protein sequence ID" value="GAA0172023.1"/>
    <property type="molecule type" value="Genomic_DNA"/>
</dbReference>
<dbReference type="CDD" id="cd04852">
    <property type="entry name" value="Peptidases_S8_3"/>
    <property type="match status" value="1"/>
</dbReference>
<evidence type="ECO:0000256" key="3">
    <source>
        <dbReference type="ARBA" id="ARBA00022670"/>
    </source>
</evidence>
<comment type="similarity">
    <text evidence="2 9">Belongs to the peptidase S8 family.</text>
</comment>
<evidence type="ECO:0000256" key="7">
    <source>
        <dbReference type="ARBA" id="ARBA00023180"/>
    </source>
</evidence>
<feature type="signal peptide" evidence="10">
    <location>
        <begin position="1"/>
        <end position="27"/>
    </location>
</feature>
<feature type="domain" description="PA" evidence="12">
    <location>
        <begin position="379"/>
        <end position="452"/>
    </location>
</feature>
<dbReference type="GO" id="GO:0006508">
    <property type="term" value="P:proteolysis"/>
    <property type="evidence" value="ECO:0007669"/>
    <property type="project" value="UniProtKB-KW"/>
</dbReference>
<keyword evidence="5 9" id="KW-0378">Hydrolase</keyword>
<protein>
    <submittedName>
        <fullName evidence="15">Serine protease</fullName>
    </submittedName>
</protein>
<evidence type="ECO:0000256" key="6">
    <source>
        <dbReference type="ARBA" id="ARBA00022825"/>
    </source>
</evidence>
<comment type="caution">
    <text evidence="15">The sequence shown here is derived from an EMBL/GenBank/DDBJ whole genome shotgun (WGS) entry which is preliminary data.</text>
</comment>
<dbReference type="Pfam" id="PF02225">
    <property type="entry name" value="PA"/>
    <property type="match status" value="1"/>
</dbReference>
<dbReference type="PROSITE" id="PS51892">
    <property type="entry name" value="SUBTILASE"/>
    <property type="match status" value="1"/>
</dbReference>
<reference evidence="15 16" key="1">
    <citation type="submission" date="2024-01" db="EMBL/GenBank/DDBJ databases">
        <title>The complete chloroplast genome sequence of Lithospermum erythrorhizon: insights into the phylogenetic relationship among Boraginaceae species and the maternal lineages of purple gromwells.</title>
        <authorList>
            <person name="Okada T."/>
            <person name="Watanabe K."/>
        </authorList>
    </citation>
    <scope>NUCLEOTIDE SEQUENCE [LARGE SCALE GENOMIC DNA]</scope>
</reference>
<evidence type="ECO:0000259" key="12">
    <source>
        <dbReference type="Pfam" id="PF02225"/>
    </source>
</evidence>
<keyword evidence="3 9" id="KW-0645">Protease</keyword>
<dbReference type="InterPro" id="IPR045051">
    <property type="entry name" value="SBT"/>
</dbReference>
<dbReference type="GO" id="GO:0004252">
    <property type="term" value="F:serine-type endopeptidase activity"/>
    <property type="evidence" value="ECO:0007669"/>
    <property type="project" value="UniProtKB-UniRule"/>
</dbReference>
<feature type="active site" description="Charge relay system" evidence="8 9">
    <location>
        <position position="153"/>
    </location>
</feature>
<dbReference type="Gene3D" id="3.30.70.80">
    <property type="entry name" value="Peptidase S8 propeptide/proteinase inhibitor I9"/>
    <property type="match status" value="1"/>
</dbReference>
<keyword evidence="6 9" id="KW-0720">Serine protease</keyword>
<proteinExistence type="inferred from homology"/>
<evidence type="ECO:0000256" key="10">
    <source>
        <dbReference type="SAM" id="SignalP"/>
    </source>
</evidence>
<dbReference type="PROSITE" id="PS00136">
    <property type="entry name" value="SUBTILASE_ASP"/>
    <property type="match status" value="1"/>
</dbReference>
<dbReference type="InterPro" id="IPR000209">
    <property type="entry name" value="Peptidase_S8/S53_dom"/>
</dbReference>
<dbReference type="Pfam" id="PF05922">
    <property type="entry name" value="Inhibitor_I9"/>
    <property type="match status" value="1"/>
</dbReference>
<feature type="chain" id="PRO_5043439004" evidence="10">
    <location>
        <begin position="28"/>
        <end position="750"/>
    </location>
</feature>
<evidence type="ECO:0000256" key="4">
    <source>
        <dbReference type="ARBA" id="ARBA00022729"/>
    </source>
</evidence>
<evidence type="ECO:0000259" key="14">
    <source>
        <dbReference type="Pfam" id="PF17766"/>
    </source>
</evidence>
<dbReference type="InterPro" id="IPR015500">
    <property type="entry name" value="Peptidase_S8_subtilisin-rel"/>
</dbReference>
<gene>
    <name evidence="15" type="ORF">LIER_41263</name>
</gene>
<dbReference type="InterPro" id="IPR034197">
    <property type="entry name" value="Peptidases_S8_3"/>
</dbReference>
<dbReference type="InterPro" id="IPR037045">
    <property type="entry name" value="S8pro/Inhibitor_I9_sf"/>
</dbReference>
<accession>A0AAV3RAV0</accession>
<evidence type="ECO:0000256" key="9">
    <source>
        <dbReference type="PROSITE-ProRule" id="PRU01240"/>
    </source>
</evidence>
<dbReference type="InterPro" id="IPR010259">
    <property type="entry name" value="S8pro/Inhibitor_I9"/>
</dbReference>
<dbReference type="Gene3D" id="3.40.50.200">
    <property type="entry name" value="Peptidase S8/S53 domain"/>
    <property type="match status" value="1"/>
</dbReference>
<dbReference type="InterPro" id="IPR036852">
    <property type="entry name" value="Peptidase_S8/S53_dom_sf"/>
</dbReference>
<dbReference type="Pfam" id="PF00082">
    <property type="entry name" value="Peptidase_S8"/>
    <property type="match status" value="1"/>
</dbReference>
<feature type="active site" description="Charge relay system" evidence="8 9">
    <location>
        <position position="210"/>
    </location>
</feature>
<dbReference type="InterPro" id="IPR023827">
    <property type="entry name" value="Peptidase_S8_Asp-AS"/>
</dbReference>
<name>A0AAV3RAV0_LITER</name>
<feature type="domain" description="Peptidase S8/S53" evidence="11">
    <location>
        <begin position="144"/>
        <end position="571"/>
    </location>
</feature>
<dbReference type="PRINTS" id="PR00723">
    <property type="entry name" value="SUBTILISIN"/>
</dbReference>
<dbReference type="InterPro" id="IPR041469">
    <property type="entry name" value="Subtilisin-like_FN3"/>
</dbReference>
<dbReference type="CDD" id="cd02120">
    <property type="entry name" value="PA_subtilisin_like"/>
    <property type="match status" value="1"/>
</dbReference>
<dbReference type="PANTHER" id="PTHR10795">
    <property type="entry name" value="PROPROTEIN CONVERTASE SUBTILISIN/KEXIN"/>
    <property type="match status" value="1"/>
</dbReference>
<dbReference type="Gene3D" id="2.60.40.2310">
    <property type="match status" value="1"/>
</dbReference>
<dbReference type="Proteomes" id="UP001454036">
    <property type="component" value="Unassembled WGS sequence"/>
</dbReference>
<dbReference type="AlphaFoldDB" id="A0AAV3RAV0"/>
<keyword evidence="16" id="KW-1185">Reference proteome</keyword>
<dbReference type="Pfam" id="PF17766">
    <property type="entry name" value="fn3_6"/>
    <property type="match status" value="1"/>
</dbReference>
<evidence type="ECO:0000256" key="1">
    <source>
        <dbReference type="ARBA" id="ARBA00004613"/>
    </source>
</evidence>
<keyword evidence="7" id="KW-0325">Glycoprotein</keyword>
<dbReference type="InterPro" id="IPR003137">
    <property type="entry name" value="PA_domain"/>
</dbReference>
<evidence type="ECO:0000313" key="15">
    <source>
        <dbReference type="EMBL" id="GAA0172023.1"/>
    </source>
</evidence>
<feature type="domain" description="Inhibitor I9" evidence="13">
    <location>
        <begin position="33"/>
        <end position="120"/>
    </location>
</feature>